<gene>
    <name evidence="1" type="ORF">Psest_4392</name>
</gene>
<dbReference type="HOGENOM" id="CLU_2587099_0_0_6"/>
<sequence>MSKPAEKKPLISIGKPKENVAQLAAQNDGPKHAEKPALKRLNVNIDAKLHSRFKKTVTNKDQDMTNVVTSLLEQWLAVNE</sequence>
<dbReference type="InterPro" id="IPR013321">
    <property type="entry name" value="Arc_rbn_hlx_hlx"/>
</dbReference>
<accession>L0GU74</accession>
<dbReference type="EMBL" id="CP003072">
    <property type="protein sequence ID" value="AGA88859.1"/>
    <property type="molecule type" value="Genomic_DNA"/>
</dbReference>
<dbReference type="Gene3D" id="1.10.1220.10">
    <property type="entry name" value="Met repressor-like"/>
    <property type="match status" value="1"/>
</dbReference>
<dbReference type="SUPFAM" id="SSF47598">
    <property type="entry name" value="Ribbon-helix-helix"/>
    <property type="match status" value="1"/>
</dbReference>
<name>L0GU74_STUST</name>
<dbReference type="Pfam" id="PF09274">
    <property type="entry name" value="ParG"/>
    <property type="match status" value="1"/>
</dbReference>
<keyword evidence="1" id="KW-0614">Plasmid</keyword>
<dbReference type="AlphaFoldDB" id="L0GU74"/>
<protein>
    <submittedName>
        <fullName evidence="1">ParG</fullName>
    </submittedName>
</protein>
<reference evidence="1 2" key="1">
    <citation type="submission" date="2011-10" db="EMBL/GenBank/DDBJ databases">
        <title>Complete sequence of plasmid 1 of Pseudomonas stutzeri RCH2.</title>
        <authorList>
            <consortium name="US DOE Joint Genome Institute"/>
            <person name="Lucas S."/>
            <person name="Han J."/>
            <person name="Lapidus A."/>
            <person name="Cheng J.-F."/>
            <person name="Goodwin L."/>
            <person name="Pitluck S."/>
            <person name="Peters L."/>
            <person name="Ovchinnikova G."/>
            <person name="Zeytun A."/>
            <person name="Lu M."/>
            <person name="Detter J.C."/>
            <person name="Han C."/>
            <person name="Tapia R."/>
            <person name="Land M."/>
            <person name="Hauser L."/>
            <person name="Kyrpides N."/>
            <person name="Ivanova N."/>
            <person name="Pagani I."/>
            <person name="Chakraborty R."/>
            <person name="Arkin A."/>
            <person name="Dehal P."/>
            <person name="Wall J."/>
            <person name="Hazen T."/>
            <person name="Woyke T."/>
        </authorList>
    </citation>
    <scope>NUCLEOTIDE SEQUENCE [LARGE SCALE GENOMIC DNA]</scope>
    <source>
        <strain evidence="1 2">RCH2</strain>
        <plasmid evidence="2">Plasmid pPSEST01</plasmid>
    </source>
</reference>
<evidence type="ECO:0000313" key="1">
    <source>
        <dbReference type="EMBL" id="AGA88859.1"/>
    </source>
</evidence>
<dbReference type="KEGG" id="psh:Psest_4392"/>
<dbReference type="InterPro" id="IPR015354">
    <property type="entry name" value="DNA_partition_ParG"/>
</dbReference>
<proteinExistence type="predicted"/>
<organism evidence="1 2">
    <name type="scientific">Stutzerimonas stutzeri RCH2</name>
    <dbReference type="NCBI Taxonomy" id="644801"/>
    <lineage>
        <taxon>Bacteria</taxon>
        <taxon>Pseudomonadati</taxon>
        <taxon>Pseudomonadota</taxon>
        <taxon>Gammaproteobacteria</taxon>
        <taxon>Pseudomonadales</taxon>
        <taxon>Pseudomonadaceae</taxon>
        <taxon>Stutzerimonas</taxon>
    </lineage>
</organism>
<dbReference type="PATRIC" id="fig|644801.3.peg.4289"/>
<dbReference type="InterPro" id="IPR010985">
    <property type="entry name" value="Ribbon_hlx_hlx"/>
</dbReference>
<geneLocation type="plasmid" evidence="1 2">
    <name>pPSEST01</name>
</geneLocation>
<dbReference type="GO" id="GO:0006355">
    <property type="term" value="P:regulation of DNA-templated transcription"/>
    <property type="evidence" value="ECO:0007669"/>
    <property type="project" value="InterPro"/>
</dbReference>
<dbReference type="Proteomes" id="UP000010820">
    <property type="component" value="Plasmid pPSEST01"/>
</dbReference>
<evidence type="ECO:0000313" key="2">
    <source>
        <dbReference type="Proteomes" id="UP000010820"/>
    </source>
</evidence>
<dbReference type="RefSeq" id="WP_015279009.1">
    <property type="nucleotide sequence ID" value="NC_019937.1"/>
</dbReference>